<feature type="compositionally biased region" description="Polar residues" evidence="2">
    <location>
        <begin position="535"/>
        <end position="547"/>
    </location>
</feature>
<dbReference type="eggNOG" id="KOG3662">
    <property type="taxonomic scope" value="Eukaryota"/>
</dbReference>
<dbReference type="GO" id="GO:0005783">
    <property type="term" value="C:endoplasmic reticulum"/>
    <property type="evidence" value="ECO:0007669"/>
    <property type="project" value="TreeGrafter"/>
</dbReference>
<feature type="signal peptide" evidence="4">
    <location>
        <begin position="1"/>
        <end position="22"/>
    </location>
</feature>
<dbReference type="OrthoDB" id="5977743at2759"/>
<feature type="chain" id="PRO_5003468814" description="Calcineurin-like phosphoesterase domain-containing protein" evidence="4">
    <location>
        <begin position="23"/>
        <end position="716"/>
    </location>
</feature>
<dbReference type="EMBL" id="CAFZ01000399">
    <property type="protein sequence ID" value="CCA75110.1"/>
    <property type="molecule type" value="Genomic_DNA"/>
</dbReference>
<dbReference type="Gene3D" id="3.60.21.10">
    <property type="match status" value="1"/>
</dbReference>
<sequence>MSWILLILWLEMGLWYWSLRECKWPDETWTLLNPSVRNRGPQATTIPSPSHLLLLSDVNIFDSSSPSSVSPWLRSAARTLTGHAMSRGFAFLCKTFNPQGIIFLGNVISGGHLSRETELESLTDRFFDVFRKPSVSEDTPIWHLIGNHDVGLGYPTPYSRRARQRFIEAMNTGSPSFVAANRAVDFGNHTFFLLDAPGFVDEDYIRIKAQKRLGSHASVESFRRPTAQGIRGSVNDADFWAPQRNGVMEYVHKLTQRRMDNVHSFPLILFSHIPLARPDDARCGGRRPGIRKGVGLGYQNMLSEAGSEWILGNLKPEVIFSANHLDHCEYVHSYLADIDAPLSSPLRVAVDRPLNESFIGNSNHERNIIRKAKEITVTTFSPFFMGVRRPGFQLLSLWNPIQDTAVPHRHSPVDYRLAQVNDLPTFSERPCLLPDLYMVYFYIYPVSILLTLLLLIIVNLRAVHIPRGTRPRLPRNPVGSNVDWSKMLSALGFYQPPKVESPKIYEVIEEEDEGELYDSQATIRPFTPRTPKPAISQSDTATSSQLYVPTSQTSSPLSSLLPSQVLPATLDDSEEDEEKGTVPGVSNKRKSTGNNNQTAVSRWHRTVTTLAGRAWYIVTGRGESRREREKRMEREQHGRLNHPGWKYVGDHRFDLTQRARAVSIKRILQVLKRVAKAFILGRAGNGSFASRLFRDCMMVTLPSFLFFFLLNSWLRY</sequence>
<proteinExistence type="predicted"/>
<dbReference type="STRING" id="1109443.G4TUW7"/>
<keyword evidence="6" id="KW-1185">Reference proteome</keyword>
<feature type="region of interest" description="Disordered" evidence="2">
    <location>
        <begin position="523"/>
        <end position="600"/>
    </location>
</feature>
<dbReference type="Proteomes" id="UP000007148">
    <property type="component" value="Unassembled WGS sequence"/>
</dbReference>
<dbReference type="InParanoid" id="G4TUW7"/>
<dbReference type="SUPFAM" id="SSF56300">
    <property type="entry name" value="Metallo-dependent phosphatases"/>
    <property type="match status" value="1"/>
</dbReference>
<keyword evidence="4" id="KW-0732">Signal</keyword>
<dbReference type="PANTHER" id="PTHR13315">
    <property type="entry name" value="METALLO PHOSPHOESTERASE RELATED"/>
    <property type="match status" value="1"/>
</dbReference>
<dbReference type="PANTHER" id="PTHR13315:SF4">
    <property type="entry name" value="METALLOPHOSPHOESTERASE, ISOFORM E"/>
    <property type="match status" value="1"/>
</dbReference>
<evidence type="ECO:0000313" key="6">
    <source>
        <dbReference type="Proteomes" id="UP000007148"/>
    </source>
</evidence>
<keyword evidence="3" id="KW-1133">Transmembrane helix</keyword>
<evidence type="ECO:0000313" key="5">
    <source>
        <dbReference type="EMBL" id="CCA75110.1"/>
    </source>
</evidence>
<dbReference type="HOGENOM" id="CLU_391359_0_0_1"/>
<evidence type="ECO:0008006" key="7">
    <source>
        <dbReference type="Google" id="ProtNLM"/>
    </source>
</evidence>
<name>G4TUW7_SERID</name>
<evidence type="ECO:0000256" key="4">
    <source>
        <dbReference type="SAM" id="SignalP"/>
    </source>
</evidence>
<evidence type="ECO:0000256" key="3">
    <source>
        <dbReference type="SAM" id="Phobius"/>
    </source>
</evidence>
<dbReference type="FunCoup" id="G4TUW7">
    <property type="interactions" value="202"/>
</dbReference>
<dbReference type="InterPro" id="IPR029052">
    <property type="entry name" value="Metallo-depent_PP-like"/>
</dbReference>
<keyword evidence="1 3" id="KW-0472">Membrane</keyword>
<feature type="compositionally biased region" description="Low complexity" evidence="2">
    <location>
        <begin position="548"/>
        <end position="567"/>
    </location>
</feature>
<feature type="transmembrane region" description="Helical" evidence="3">
    <location>
        <begin position="437"/>
        <end position="460"/>
    </location>
</feature>
<evidence type="ECO:0000256" key="1">
    <source>
        <dbReference type="ARBA" id="ARBA00023136"/>
    </source>
</evidence>
<dbReference type="GO" id="GO:0006506">
    <property type="term" value="P:GPI anchor biosynthetic process"/>
    <property type="evidence" value="ECO:0007669"/>
    <property type="project" value="InterPro"/>
</dbReference>
<dbReference type="InterPro" id="IPR033308">
    <property type="entry name" value="PGAP5/Cdc1/Ted1"/>
</dbReference>
<protein>
    <recommendedName>
        <fullName evidence="7">Calcineurin-like phosphoesterase domain-containing protein</fullName>
    </recommendedName>
</protein>
<feature type="transmembrane region" description="Helical" evidence="3">
    <location>
        <begin position="692"/>
        <end position="714"/>
    </location>
</feature>
<reference evidence="5 6" key="1">
    <citation type="journal article" date="2011" name="PLoS Pathog.">
        <title>Endophytic Life Strategies Decoded by Genome and Transcriptome Analyses of the Mutualistic Root Symbiont Piriformospora indica.</title>
        <authorList>
            <person name="Zuccaro A."/>
            <person name="Lahrmann U."/>
            <person name="Guldener U."/>
            <person name="Langen G."/>
            <person name="Pfiffi S."/>
            <person name="Biedenkopf D."/>
            <person name="Wong P."/>
            <person name="Samans B."/>
            <person name="Grimm C."/>
            <person name="Basiewicz M."/>
            <person name="Murat C."/>
            <person name="Martin F."/>
            <person name="Kogel K.H."/>
        </authorList>
    </citation>
    <scope>NUCLEOTIDE SEQUENCE [LARGE SCALE GENOMIC DNA]</scope>
    <source>
        <strain evidence="5 6">DSM 11827</strain>
    </source>
</reference>
<organism evidence="5 6">
    <name type="scientific">Serendipita indica (strain DSM 11827)</name>
    <name type="common">Root endophyte fungus</name>
    <name type="synonym">Piriformospora indica</name>
    <dbReference type="NCBI Taxonomy" id="1109443"/>
    <lineage>
        <taxon>Eukaryota</taxon>
        <taxon>Fungi</taxon>
        <taxon>Dikarya</taxon>
        <taxon>Basidiomycota</taxon>
        <taxon>Agaricomycotina</taxon>
        <taxon>Agaricomycetes</taxon>
        <taxon>Sebacinales</taxon>
        <taxon>Serendipitaceae</taxon>
        <taxon>Serendipita</taxon>
    </lineage>
</organism>
<comment type="caution">
    <text evidence="5">The sequence shown here is derived from an EMBL/GenBank/DDBJ whole genome shotgun (WGS) entry which is preliminary data.</text>
</comment>
<accession>G4TUW7</accession>
<dbReference type="AlphaFoldDB" id="G4TUW7"/>
<dbReference type="GO" id="GO:0016020">
    <property type="term" value="C:membrane"/>
    <property type="evidence" value="ECO:0007669"/>
    <property type="project" value="GOC"/>
</dbReference>
<keyword evidence="3" id="KW-0812">Transmembrane</keyword>
<gene>
    <name evidence="5" type="ORF">PIIN_09094</name>
</gene>
<evidence type="ECO:0000256" key="2">
    <source>
        <dbReference type="SAM" id="MobiDB-lite"/>
    </source>
</evidence>